<dbReference type="STRING" id="1334629.MFUL124B02_09830"/>
<dbReference type="EMBL" id="BJXR01000072">
    <property type="protein sequence ID" value="GEN13015.1"/>
    <property type="molecule type" value="Genomic_DNA"/>
</dbReference>
<dbReference type="Proteomes" id="UP000321514">
    <property type="component" value="Unassembled WGS sequence"/>
</dbReference>
<dbReference type="GO" id="GO:0008237">
    <property type="term" value="F:metallopeptidase activity"/>
    <property type="evidence" value="ECO:0007669"/>
    <property type="project" value="InterPro"/>
</dbReference>
<dbReference type="EMBL" id="FOIB01000013">
    <property type="protein sequence ID" value="SEU38321.1"/>
    <property type="molecule type" value="Genomic_DNA"/>
</dbReference>
<keyword evidence="5" id="KW-1185">Reference proteome</keyword>
<evidence type="ECO:0000313" key="3">
    <source>
        <dbReference type="EMBL" id="GEN13015.1"/>
    </source>
</evidence>
<evidence type="ECO:0000259" key="2">
    <source>
        <dbReference type="Pfam" id="PF01433"/>
    </source>
</evidence>
<name>A0A511TFS2_MYXFU</name>
<evidence type="ECO:0000313" key="4">
    <source>
        <dbReference type="EMBL" id="SEU38321.1"/>
    </source>
</evidence>
<dbReference type="GO" id="GO:0008270">
    <property type="term" value="F:zinc ion binding"/>
    <property type="evidence" value="ECO:0007669"/>
    <property type="project" value="InterPro"/>
</dbReference>
<reference evidence="3 6" key="2">
    <citation type="submission" date="2019-07" db="EMBL/GenBank/DDBJ databases">
        <title>Whole genome shotgun sequence of Myxococcus fulvus NBRC 100333.</title>
        <authorList>
            <person name="Hosoyama A."/>
            <person name="Uohara A."/>
            <person name="Ohji S."/>
            <person name="Ichikawa N."/>
        </authorList>
    </citation>
    <scope>NUCLEOTIDE SEQUENCE [LARGE SCALE GENOMIC DNA]</scope>
    <source>
        <strain evidence="3 6">NBRC 100333</strain>
    </source>
</reference>
<feature type="transmembrane region" description="Helical" evidence="1">
    <location>
        <begin position="141"/>
        <end position="164"/>
    </location>
</feature>
<feature type="transmembrane region" description="Helical" evidence="1">
    <location>
        <begin position="446"/>
        <end position="466"/>
    </location>
</feature>
<dbReference type="OrthoDB" id="100605at2"/>
<dbReference type="AlphaFoldDB" id="A0A511TFS2"/>
<evidence type="ECO:0000313" key="6">
    <source>
        <dbReference type="Proteomes" id="UP000321514"/>
    </source>
</evidence>
<proteinExistence type="predicted"/>
<feature type="transmembrane region" description="Helical" evidence="1">
    <location>
        <begin position="362"/>
        <end position="383"/>
    </location>
</feature>
<keyword evidence="1" id="KW-0812">Transmembrane</keyword>
<feature type="transmembrane region" description="Helical" evidence="1">
    <location>
        <begin position="51"/>
        <end position="74"/>
    </location>
</feature>
<evidence type="ECO:0000256" key="1">
    <source>
        <dbReference type="SAM" id="Phobius"/>
    </source>
</evidence>
<organism evidence="3 6">
    <name type="scientific">Myxococcus fulvus</name>
    <dbReference type="NCBI Taxonomy" id="33"/>
    <lineage>
        <taxon>Bacteria</taxon>
        <taxon>Pseudomonadati</taxon>
        <taxon>Myxococcota</taxon>
        <taxon>Myxococcia</taxon>
        <taxon>Myxococcales</taxon>
        <taxon>Cystobacterineae</taxon>
        <taxon>Myxococcaceae</taxon>
        <taxon>Myxococcus</taxon>
    </lineage>
</organism>
<dbReference type="SUPFAM" id="SSF55486">
    <property type="entry name" value="Metalloproteases ('zincins'), catalytic domain"/>
    <property type="match status" value="1"/>
</dbReference>
<keyword evidence="1" id="KW-1133">Transmembrane helix</keyword>
<dbReference type="InterPro" id="IPR027268">
    <property type="entry name" value="Peptidase_M4/M1_CTD_sf"/>
</dbReference>
<reference evidence="4 5" key="1">
    <citation type="submission" date="2016-10" db="EMBL/GenBank/DDBJ databases">
        <authorList>
            <person name="Varghese N."/>
            <person name="Submissions S."/>
        </authorList>
    </citation>
    <scope>NUCLEOTIDE SEQUENCE [LARGE SCALE GENOMIC DNA]</scope>
    <source>
        <strain evidence="4 5">DSM 16525</strain>
    </source>
</reference>
<sequence length="1197" mass="131781">MLGGILHFEWRHQTRQAVFHAAAVVFVALAFLFVSTGYGGDNLYVNSPHSVAQSLGLLSLTSLFVLGIFCANTVQRDAEHGMTELIYTTSVRKRDYLLGRFLGATLATLAVFGVATLALMVAPFLVTLAPERVGPLGVGRYLWPLAVLVLPNIVFAASLLFAVSALSRSTLATYVGGILVYAVYVVGSMWADSPLMAGTSPQTPEALARAALLDPFGLSAFFEQTRYWTEAERNTRLFALEGHLLWNRLLWLGVSACVLGGVHARFSFRKSAVKRRPDASADEVSGGTPSVYRPIEVDTAPRWAALVSATRLELLHVLGSWPFLALLVLWLFIVGMEVVTGAGRGEYGTLRIPTTGRVVEHLWTPLSQLGTLVLIYFGAELAWRERMARFDALLDATPVSSAVFVVSKLLALAALVGVLTGAPILLGMGYQLSRGVTALEPGLYLSSFYFAGLPLVLFAVAVLFLQAVSPHRYVGMVLSLALAIVSSQGAGWGLEHPLTRFAAAPGVVHTDLNGLGPMAGSFTAFMVYWSAFAMVLALVTWGLWRRGLGFSLLARLRGLPARWGRGGGLAAGVAGAVLVLMASVILRDTVLLGTYESREASRDWKEAYERTYKVHEALPVPSITALTAKVDLFPREARYRVTGSYRLENRTREPIDTLWVAVPRSARPVSLALRGAEQVSHDERFGMVRFALSPALAPGDVSELSFDVTREERGVRATDFELALVENGTFLRNTEVFPSLGYRRTYELGNAAERRARGLPEQPRLPRLDERGAVPAPVEQGWHTLDLTVSTEGDQTAVAPGALRREWTEAGRRSFHFVEARPMTPMFAIVSARYAVERTRHQGVDVEVYYHPSHPYNVKAIQAAMTRSLDDFGARFQRYPDAQLRVVEIPSYWDFGALAMRQVIYFVEDRGFLTDMGRADDAVDLVTRRTAHEVAHQWWGHLLDPAPVEGATMLVESLTKYAEQRVLAGLHGERSLLPVLAFDRDRYLSGRAEEAEAEPPLYKGAGQSYLYYGKGALVMNALRDLLGEAKLDAALRHLLASQTRENTLTTLDLLAALYAQASAEQRVLVDQWMKEVVLYDLKVESAFVEALEDGRFRVTARVATAKHARRGSEDVPLPMDEVLELAVYRGSPRDGAVEDVPLRVERHRFQGPSTQVTFIVEERPAYVGVDPGFLRIERERGDNFRKLTPQVQASASR</sequence>
<feature type="transmembrane region" description="Helical" evidence="1">
    <location>
        <begin position="403"/>
        <end position="426"/>
    </location>
</feature>
<dbReference type="Gene3D" id="1.10.390.10">
    <property type="entry name" value="Neutral Protease Domain 2"/>
    <property type="match status" value="1"/>
</dbReference>
<feature type="transmembrane region" description="Helical" evidence="1">
    <location>
        <begin position="17"/>
        <end position="39"/>
    </location>
</feature>
<feature type="transmembrane region" description="Helical" evidence="1">
    <location>
        <begin position="522"/>
        <end position="544"/>
    </location>
</feature>
<feature type="transmembrane region" description="Helical" evidence="1">
    <location>
        <begin position="101"/>
        <end position="129"/>
    </location>
</feature>
<dbReference type="Pfam" id="PF01433">
    <property type="entry name" value="Peptidase_M1"/>
    <property type="match status" value="1"/>
</dbReference>
<feature type="transmembrane region" description="Helical" evidence="1">
    <location>
        <begin position="473"/>
        <end position="494"/>
    </location>
</feature>
<dbReference type="RefSeq" id="WP_074958324.1">
    <property type="nucleotide sequence ID" value="NZ_BJXR01000072.1"/>
</dbReference>
<evidence type="ECO:0000313" key="5">
    <source>
        <dbReference type="Proteomes" id="UP000183760"/>
    </source>
</evidence>
<gene>
    <name evidence="3" type="ORF">MFU01_80520</name>
    <name evidence="4" type="ORF">SAMN05443572_11322</name>
</gene>
<feature type="transmembrane region" description="Helical" evidence="1">
    <location>
        <begin position="565"/>
        <end position="586"/>
    </location>
</feature>
<keyword evidence="1" id="KW-0472">Membrane</keyword>
<feature type="transmembrane region" description="Helical" evidence="1">
    <location>
        <begin position="249"/>
        <end position="268"/>
    </location>
</feature>
<dbReference type="Proteomes" id="UP000183760">
    <property type="component" value="Unassembled WGS sequence"/>
</dbReference>
<feature type="transmembrane region" description="Helical" evidence="1">
    <location>
        <begin position="171"/>
        <end position="191"/>
    </location>
</feature>
<protein>
    <submittedName>
        <fullName evidence="3">Membrane protein</fullName>
    </submittedName>
    <submittedName>
        <fullName evidence="4">Peptidase family M1</fullName>
    </submittedName>
</protein>
<comment type="caution">
    <text evidence="3">The sequence shown here is derived from an EMBL/GenBank/DDBJ whole genome shotgun (WGS) entry which is preliminary data.</text>
</comment>
<feature type="domain" description="Peptidase M1 membrane alanine aminopeptidase" evidence="2">
    <location>
        <begin position="878"/>
        <end position="1072"/>
    </location>
</feature>
<accession>A0A511TFS2</accession>
<feature type="transmembrane region" description="Helical" evidence="1">
    <location>
        <begin position="321"/>
        <end position="342"/>
    </location>
</feature>
<dbReference type="InterPro" id="IPR014782">
    <property type="entry name" value="Peptidase_M1_dom"/>
</dbReference>